<evidence type="ECO:0000259" key="6">
    <source>
        <dbReference type="Pfam" id="PF01408"/>
    </source>
</evidence>
<protein>
    <recommendedName>
        <fullName evidence="3">D-xylose 1-dehydrogenase (NADP(+), D-xylono-1,5-lactone-forming)</fullName>
        <ecNumber evidence="3">1.1.1.179</ecNumber>
    </recommendedName>
    <alternativeName>
        <fullName evidence="4">D-xylose-NADP dehydrogenase</fullName>
    </alternativeName>
</protein>
<dbReference type="GO" id="GO:0000166">
    <property type="term" value="F:nucleotide binding"/>
    <property type="evidence" value="ECO:0007669"/>
    <property type="project" value="InterPro"/>
</dbReference>
<dbReference type="OMA" id="CTSSFRY"/>
<dbReference type="InterPro" id="IPR055170">
    <property type="entry name" value="GFO_IDH_MocA-like_dom"/>
</dbReference>
<feature type="domain" description="GFO/IDH/MocA-like oxidoreductase" evidence="7">
    <location>
        <begin position="147"/>
        <end position="275"/>
    </location>
</feature>
<dbReference type="Gene3D" id="3.30.360.10">
    <property type="entry name" value="Dihydrodipicolinate Reductase, domain 2"/>
    <property type="match status" value="1"/>
</dbReference>
<dbReference type="PANTHER" id="PTHR22604">
    <property type="entry name" value="OXIDOREDUCTASES"/>
    <property type="match status" value="1"/>
</dbReference>
<dbReference type="InterPro" id="IPR050984">
    <property type="entry name" value="Gfo/Idh/MocA_domain"/>
</dbReference>
<evidence type="ECO:0000313" key="9">
    <source>
        <dbReference type="Proteomes" id="UP000030651"/>
    </source>
</evidence>
<dbReference type="InterPro" id="IPR000683">
    <property type="entry name" value="Gfo/Idh/MocA-like_OxRdtase_N"/>
</dbReference>
<evidence type="ECO:0000256" key="5">
    <source>
        <dbReference type="ARBA" id="ARBA00049233"/>
    </source>
</evidence>
<evidence type="ECO:0000256" key="2">
    <source>
        <dbReference type="ARBA" id="ARBA00023002"/>
    </source>
</evidence>
<dbReference type="Pfam" id="PF22725">
    <property type="entry name" value="GFO_IDH_MocA_C3"/>
    <property type="match status" value="1"/>
</dbReference>
<dbReference type="Gene3D" id="3.40.50.720">
    <property type="entry name" value="NAD(P)-binding Rossmann-like Domain"/>
    <property type="match status" value="1"/>
</dbReference>
<dbReference type="InterPro" id="IPR036291">
    <property type="entry name" value="NAD(P)-bd_dom_sf"/>
</dbReference>
<dbReference type="HOGENOM" id="CLU_023194_7_2_1"/>
<dbReference type="OrthoDB" id="2129491at2759"/>
<dbReference type="eggNOG" id="KOG2741">
    <property type="taxonomic scope" value="Eukaryota"/>
</dbReference>
<keyword evidence="9" id="KW-1185">Reference proteome</keyword>
<organism evidence="8 9">
    <name type="scientific">Pestalotiopsis fici (strain W106-1 / CGMCC3.15140)</name>
    <dbReference type="NCBI Taxonomy" id="1229662"/>
    <lineage>
        <taxon>Eukaryota</taxon>
        <taxon>Fungi</taxon>
        <taxon>Dikarya</taxon>
        <taxon>Ascomycota</taxon>
        <taxon>Pezizomycotina</taxon>
        <taxon>Sordariomycetes</taxon>
        <taxon>Xylariomycetidae</taxon>
        <taxon>Amphisphaeriales</taxon>
        <taxon>Sporocadaceae</taxon>
        <taxon>Pestalotiopsis</taxon>
    </lineage>
</organism>
<evidence type="ECO:0000256" key="3">
    <source>
        <dbReference type="ARBA" id="ARBA00038984"/>
    </source>
</evidence>
<reference evidence="9" key="1">
    <citation type="journal article" date="2015" name="BMC Genomics">
        <title>Genomic and transcriptomic analysis of the endophytic fungus Pestalotiopsis fici reveals its lifestyle and high potential for synthesis of natural products.</title>
        <authorList>
            <person name="Wang X."/>
            <person name="Zhang X."/>
            <person name="Liu L."/>
            <person name="Xiang M."/>
            <person name="Wang W."/>
            <person name="Sun X."/>
            <person name="Che Y."/>
            <person name="Guo L."/>
            <person name="Liu G."/>
            <person name="Guo L."/>
            <person name="Wang C."/>
            <person name="Yin W.B."/>
            <person name="Stadler M."/>
            <person name="Zhang X."/>
            <person name="Liu X."/>
        </authorList>
    </citation>
    <scope>NUCLEOTIDE SEQUENCE [LARGE SCALE GENOMIC DNA]</scope>
    <source>
        <strain evidence="9">W106-1 / CGMCC3.15140</strain>
    </source>
</reference>
<proteinExistence type="inferred from homology"/>
<evidence type="ECO:0000256" key="1">
    <source>
        <dbReference type="ARBA" id="ARBA00010928"/>
    </source>
</evidence>
<name>W3XNX7_PESFW</name>
<dbReference type="RefSeq" id="XP_007828343.1">
    <property type="nucleotide sequence ID" value="XM_007830152.1"/>
</dbReference>
<feature type="domain" description="Gfo/Idh/MocA-like oxidoreductase N-terminal" evidence="6">
    <location>
        <begin position="6"/>
        <end position="136"/>
    </location>
</feature>
<dbReference type="EC" id="1.1.1.179" evidence="3"/>
<dbReference type="Pfam" id="PF01408">
    <property type="entry name" value="GFO_IDH_MocA"/>
    <property type="match status" value="1"/>
</dbReference>
<dbReference type="EMBL" id="KI912109">
    <property type="protein sequence ID" value="ETS87743.1"/>
    <property type="molecule type" value="Genomic_DNA"/>
</dbReference>
<dbReference type="KEGG" id="pfy:PFICI_01571"/>
<dbReference type="SUPFAM" id="SSF55347">
    <property type="entry name" value="Glyceraldehyde-3-phosphate dehydrogenase-like, C-terminal domain"/>
    <property type="match status" value="1"/>
</dbReference>
<comment type="similarity">
    <text evidence="1">Belongs to the Gfo/Idh/MocA family.</text>
</comment>
<dbReference type="GeneID" id="19266584"/>
<keyword evidence="2" id="KW-0560">Oxidoreductase</keyword>
<evidence type="ECO:0000313" key="8">
    <source>
        <dbReference type="EMBL" id="ETS87743.1"/>
    </source>
</evidence>
<sequence length="361" mass="39115">MSPTQLRWGIVGTGWIASMFVTDLLAPREDGPAEHIITVVGSSSNVEKGQQFVNKVWKDSSAPRPKVFASYQEVYDSPDVDVVYIATPHSLHDQNCLDAIKAGKHVLNEKPFTINSKQAEQVIAAAKAKGVYLMEGMWTRFFPLVIELQKKIQAGAIGRVRRCIVEIGLTLDFDSLPKESRLKDPALGAGALLDIGIYPLTYASVILGNGALGTNHPKVAVTPSLTIEDGVDGSGVVILQYNKGTAEEATAITMSSLHNPNPPDFGRIEGTKGTITVYTDKGPSCPSGFRIKDSEGKVEDYPFAQPTGTIGFIYEADAVALDIAAGRTENAIMPLDETMRMMRLMDGVRKECGLVYPQDKE</sequence>
<dbReference type="PANTHER" id="PTHR22604:SF105">
    <property type="entry name" value="TRANS-1,2-DIHYDROBENZENE-1,2-DIOL DEHYDROGENASE"/>
    <property type="match status" value="1"/>
</dbReference>
<dbReference type="STRING" id="1229662.W3XNX7"/>
<accession>W3XNX7</accession>
<dbReference type="AlphaFoldDB" id="W3XNX7"/>
<evidence type="ECO:0000259" key="7">
    <source>
        <dbReference type="Pfam" id="PF22725"/>
    </source>
</evidence>
<dbReference type="Proteomes" id="UP000030651">
    <property type="component" value="Unassembled WGS sequence"/>
</dbReference>
<gene>
    <name evidence="8" type="ORF">PFICI_01571</name>
</gene>
<dbReference type="GO" id="GO:0047837">
    <property type="term" value="F:D-xylose 1-dehydrogenase (NADP+) activity"/>
    <property type="evidence" value="ECO:0007669"/>
    <property type="project" value="UniProtKB-EC"/>
</dbReference>
<dbReference type="SUPFAM" id="SSF51735">
    <property type="entry name" value="NAD(P)-binding Rossmann-fold domains"/>
    <property type="match status" value="1"/>
</dbReference>
<comment type="catalytic activity">
    <reaction evidence="5">
        <text>D-xylose + NADP(+) = D-xylono-1,5-lactone + NADPH + H(+)</text>
        <dbReference type="Rhea" id="RHEA:22000"/>
        <dbReference type="ChEBI" id="CHEBI:15378"/>
        <dbReference type="ChEBI" id="CHEBI:15867"/>
        <dbReference type="ChEBI" id="CHEBI:53455"/>
        <dbReference type="ChEBI" id="CHEBI:57783"/>
        <dbReference type="ChEBI" id="CHEBI:58349"/>
        <dbReference type="EC" id="1.1.1.179"/>
    </reaction>
</comment>
<dbReference type="InParanoid" id="W3XNX7"/>
<evidence type="ECO:0000256" key="4">
    <source>
        <dbReference type="ARBA" id="ARBA00042988"/>
    </source>
</evidence>